<dbReference type="STRING" id="1837282.A6F49_04790"/>
<proteinExistence type="predicted"/>
<gene>
    <name evidence="2" type="ORF">A6F49_04790</name>
</gene>
<dbReference type="AlphaFoldDB" id="A0A1B7M2K2"/>
<keyword evidence="3" id="KW-1185">Reference proteome</keyword>
<sequence>MTHKFPTSHAASQRSTYLNVTDPDEAIEQLQQAWSLMRDIQDTNRGVPADESLYRAELRHFIELVSDRCHDNQES</sequence>
<name>A0A1B7M2K2_9MICC</name>
<dbReference type="RefSeq" id="WP_043055561.1">
    <property type="nucleotide sequence ID" value="NZ_LXEY01000008.1"/>
</dbReference>
<evidence type="ECO:0000313" key="3">
    <source>
        <dbReference type="Proteomes" id="UP000078292"/>
    </source>
</evidence>
<organism evidence="2 3">
    <name type="scientific">Enteractinococcus helveticum</name>
    <dbReference type="NCBI Taxonomy" id="1837282"/>
    <lineage>
        <taxon>Bacteria</taxon>
        <taxon>Bacillati</taxon>
        <taxon>Actinomycetota</taxon>
        <taxon>Actinomycetes</taxon>
        <taxon>Micrococcales</taxon>
        <taxon>Micrococcaceae</taxon>
    </lineage>
</organism>
<feature type="compositionally biased region" description="Polar residues" evidence="1">
    <location>
        <begin position="9"/>
        <end position="19"/>
    </location>
</feature>
<dbReference type="EMBL" id="LXEY01000008">
    <property type="protein sequence ID" value="OAV62826.1"/>
    <property type="molecule type" value="Genomic_DNA"/>
</dbReference>
<comment type="caution">
    <text evidence="2">The sequence shown here is derived from an EMBL/GenBank/DDBJ whole genome shotgun (WGS) entry which is preliminary data.</text>
</comment>
<feature type="region of interest" description="Disordered" evidence="1">
    <location>
        <begin position="1"/>
        <end position="20"/>
    </location>
</feature>
<accession>A0A1B7M2K2</accession>
<dbReference type="Proteomes" id="UP000078292">
    <property type="component" value="Unassembled WGS sequence"/>
</dbReference>
<protein>
    <submittedName>
        <fullName evidence="2">Uncharacterized protein</fullName>
    </submittedName>
</protein>
<evidence type="ECO:0000313" key="2">
    <source>
        <dbReference type="EMBL" id="OAV62826.1"/>
    </source>
</evidence>
<evidence type="ECO:0000256" key="1">
    <source>
        <dbReference type="SAM" id="MobiDB-lite"/>
    </source>
</evidence>
<reference evidence="2 3" key="1">
    <citation type="submission" date="2016-04" db="EMBL/GenBank/DDBJ databases">
        <title>First whole genome shotgun sequence of the bacterium Enteractinococcus sp. strain UASWS1574.</title>
        <authorList>
            <person name="Crovadore J."/>
            <person name="Chablais R."/>
            <person name="Lefort F."/>
        </authorList>
    </citation>
    <scope>NUCLEOTIDE SEQUENCE [LARGE SCALE GENOMIC DNA]</scope>
    <source>
        <strain evidence="2 3">UASWS1574</strain>
    </source>
</reference>